<dbReference type="Pfam" id="PF14345">
    <property type="entry name" value="GDYXXLXY"/>
    <property type="match status" value="1"/>
</dbReference>
<gene>
    <name evidence="2" type="ORF">HELGO_WM18952</name>
</gene>
<organism evidence="2">
    <name type="scientific">uncultured Aureispira sp</name>
    <dbReference type="NCBI Taxonomy" id="1331704"/>
    <lineage>
        <taxon>Bacteria</taxon>
        <taxon>Pseudomonadati</taxon>
        <taxon>Bacteroidota</taxon>
        <taxon>Saprospiria</taxon>
        <taxon>Saprospirales</taxon>
        <taxon>Saprospiraceae</taxon>
        <taxon>Aureispira</taxon>
        <taxon>environmental samples</taxon>
    </lineage>
</organism>
<dbReference type="AlphaFoldDB" id="A0A6S6TIE7"/>
<keyword evidence="1" id="KW-0472">Membrane</keyword>
<evidence type="ECO:0008006" key="3">
    <source>
        <dbReference type="Google" id="ProtNLM"/>
    </source>
</evidence>
<protein>
    <recommendedName>
        <fullName evidence="3">Membrane-anchored protein</fullName>
    </recommendedName>
</protein>
<proteinExistence type="predicted"/>
<keyword evidence="1" id="KW-1133">Transmembrane helix</keyword>
<accession>A0A6S6TIE7</accession>
<evidence type="ECO:0000256" key="1">
    <source>
        <dbReference type="SAM" id="Phobius"/>
    </source>
</evidence>
<name>A0A6S6TIE7_9BACT</name>
<evidence type="ECO:0000313" key="2">
    <source>
        <dbReference type="EMBL" id="CAA6822811.1"/>
    </source>
</evidence>
<dbReference type="InterPro" id="IPR025833">
    <property type="entry name" value="GDYXXLXY"/>
</dbReference>
<keyword evidence="1" id="KW-0812">Transmembrane</keyword>
<reference evidence="2" key="1">
    <citation type="submission" date="2020-01" db="EMBL/GenBank/DDBJ databases">
        <authorList>
            <person name="Meier V. D."/>
            <person name="Meier V D."/>
        </authorList>
    </citation>
    <scope>NUCLEOTIDE SEQUENCE</scope>
    <source>
        <strain evidence="2">HLG_WM_MAG_10</strain>
    </source>
</reference>
<dbReference type="EMBL" id="CACVAQ010000320">
    <property type="protein sequence ID" value="CAA6822811.1"/>
    <property type="molecule type" value="Genomic_DNA"/>
</dbReference>
<sequence length="168" mass="18891">MTGYKKGIFILNLLLFFAVFNWMIAEKESTIKNGTLVLLDLYPLDPRSLMQGDYMRLEYEMTRDWNRGEGFVSRGYCIVKKGANDIASYERLQTSNTGLAEDEVAIKYYGSSGLVKIGAESFLFEEGQANTYERAKYGGLRVETNGSAVLVGLYDAAGQKIINNYDIE</sequence>
<feature type="transmembrane region" description="Helical" evidence="1">
    <location>
        <begin position="7"/>
        <end position="25"/>
    </location>
</feature>